<keyword evidence="1" id="KW-0812">Transmembrane</keyword>
<evidence type="ECO:0000256" key="1">
    <source>
        <dbReference type="SAM" id="Phobius"/>
    </source>
</evidence>
<dbReference type="InterPro" id="IPR010293">
    <property type="entry name" value="Sbt_1"/>
</dbReference>
<proteinExistence type="predicted"/>
<protein>
    <submittedName>
        <fullName evidence="2">Sodium-dependent bicarbonate transport family permease</fullName>
    </submittedName>
</protein>
<dbReference type="Proteomes" id="UP000722336">
    <property type="component" value="Unassembled WGS sequence"/>
</dbReference>
<dbReference type="RefSeq" id="WP_218445201.1">
    <property type="nucleotide sequence ID" value="NZ_JAGSPA010000002.1"/>
</dbReference>
<name>A0ABS6SF46_9SPHN</name>
<gene>
    <name evidence="2" type="ORF">KCG44_07080</name>
</gene>
<comment type="caution">
    <text evidence="2">The sequence shown here is derived from an EMBL/GenBank/DDBJ whole genome shotgun (WGS) entry which is preliminary data.</text>
</comment>
<feature type="transmembrane region" description="Helical" evidence="1">
    <location>
        <begin position="95"/>
        <end position="115"/>
    </location>
</feature>
<feature type="transmembrane region" description="Helical" evidence="1">
    <location>
        <begin position="262"/>
        <end position="281"/>
    </location>
</feature>
<evidence type="ECO:0000313" key="2">
    <source>
        <dbReference type="EMBL" id="MBV7256546.1"/>
    </source>
</evidence>
<feature type="transmembrane region" description="Helical" evidence="1">
    <location>
        <begin position="204"/>
        <end position="222"/>
    </location>
</feature>
<feature type="transmembrane region" description="Helical" evidence="1">
    <location>
        <begin position="60"/>
        <end position="83"/>
    </location>
</feature>
<keyword evidence="1" id="KW-0472">Membrane</keyword>
<dbReference type="Pfam" id="PF05982">
    <property type="entry name" value="Sbt_1"/>
    <property type="match status" value="1"/>
</dbReference>
<dbReference type="EMBL" id="JAGSPA010000002">
    <property type="protein sequence ID" value="MBV7256546.1"/>
    <property type="molecule type" value="Genomic_DNA"/>
</dbReference>
<feature type="transmembrane region" description="Helical" evidence="1">
    <location>
        <begin position="170"/>
        <end position="189"/>
    </location>
</feature>
<keyword evidence="1" id="KW-1133">Transmembrane helix</keyword>
<feature type="transmembrane region" description="Helical" evidence="1">
    <location>
        <begin position="234"/>
        <end position="256"/>
    </location>
</feature>
<evidence type="ECO:0000313" key="3">
    <source>
        <dbReference type="Proteomes" id="UP000722336"/>
    </source>
</evidence>
<keyword evidence="3" id="KW-1185">Reference proteome</keyword>
<organism evidence="2 3">
    <name type="scientific">Pacificimonas pallii</name>
    <dbReference type="NCBI Taxonomy" id="2827236"/>
    <lineage>
        <taxon>Bacteria</taxon>
        <taxon>Pseudomonadati</taxon>
        <taxon>Pseudomonadota</taxon>
        <taxon>Alphaproteobacteria</taxon>
        <taxon>Sphingomonadales</taxon>
        <taxon>Sphingosinicellaceae</taxon>
        <taxon>Pacificimonas</taxon>
    </lineage>
</organism>
<accession>A0ABS6SF46</accession>
<feature type="transmembrane region" description="Helical" evidence="1">
    <location>
        <begin position="293"/>
        <end position="314"/>
    </location>
</feature>
<dbReference type="PANTHER" id="PTHR40400:SF1">
    <property type="entry name" value="SLR1512 PROTEIN"/>
    <property type="match status" value="1"/>
</dbReference>
<dbReference type="PANTHER" id="PTHR40400">
    <property type="entry name" value="SLR1512 PROTEIN"/>
    <property type="match status" value="1"/>
</dbReference>
<feature type="transmembrane region" description="Helical" evidence="1">
    <location>
        <begin position="127"/>
        <end position="149"/>
    </location>
</feature>
<sequence>MDAAISTLLSPVILFFILGGLAGFARSDLAIPESIAKGMSLYLMAAIGLKGGVQVAEAGFSLGIVAALAAGLALGFILPLIAYPALRWFGRLDGVNAGAVAAHYGSVSVVTFVTGVEVLTVGDLAPAGYMVAVLALMETPAILVGLFLANRSGAAIGNGEGKGGALWREVLLNGSVVLLVGSFLIGIIAGKDGFTPIAPMFETAFRGVLCLFLLDMGLVAARRLTQSRALTVRLSVLAIALPILNGTIGALVGILIGLDVGSASALAILAASASYIAVPAAMRMALPRADAGLYLALSLGITFPFNITVGIPLYTALASWFAGVIA</sequence>
<reference evidence="2 3" key="1">
    <citation type="submission" date="2021-04" db="EMBL/GenBank/DDBJ databases">
        <authorList>
            <person name="Pira H."/>
            <person name="Risdian C."/>
            <person name="Wink J."/>
        </authorList>
    </citation>
    <scope>NUCLEOTIDE SEQUENCE [LARGE SCALE GENOMIC DNA]</scope>
    <source>
        <strain evidence="2 3">WHA3</strain>
    </source>
</reference>